<evidence type="ECO:0008006" key="3">
    <source>
        <dbReference type="Google" id="ProtNLM"/>
    </source>
</evidence>
<organism evidence="1 2">
    <name type="scientific">Kitasatospora purpeofusca</name>
    <dbReference type="NCBI Taxonomy" id="67352"/>
    <lineage>
        <taxon>Bacteria</taxon>
        <taxon>Bacillati</taxon>
        <taxon>Actinomycetota</taxon>
        <taxon>Actinomycetes</taxon>
        <taxon>Kitasatosporales</taxon>
        <taxon>Streptomycetaceae</taxon>
        <taxon>Kitasatospora</taxon>
    </lineage>
</organism>
<proteinExistence type="predicted"/>
<evidence type="ECO:0000313" key="1">
    <source>
        <dbReference type="EMBL" id="WUQ87433.1"/>
    </source>
</evidence>
<evidence type="ECO:0000313" key="2">
    <source>
        <dbReference type="Proteomes" id="UP001432222"/>
    </source>
</evidence>
<accession>A0ABZ1U8D1</accession>
<gene>
    <name evidence="1" type="ORF">OHA16_33380</name>
</gene>
<keyword evidence="2" id="KW-1185">Reference proteome</keyword>
<dbReference type="RefSeq" id="WP_328957991.1">
    <property type="nucleotide sequence ID" value="NZ_CP108110.1"/>
</dbReference>
<name>A0ABZ1U8D1_9ACTN</name>
<dbReference type="EMBL" id="CP108110">
    <property type="protein sequence ID" value="WUQ87433.1"/>
    <property type="molecule type" value="Genomic_DNA"/>
</dbReference>
<sequence length="50" mass="5606">METYDERLGRYIDAWVEDQLAASPGWAPEQYASIRRYLEGGSTPAVAADE</sequence>
<protein>
    <recommendedName>
        <fullName evidence="3">DUF768 domain-containing protein</fullName>
    </recommendedName>
</protein>
<dbReference type="Proteomes" id="UP001432222">
    <property type="component" value="Chromosome"/>
</dbReference>
<reference evidence="1" key="1">
    <citation type="submission" date="2022-10" db="EMBL/GenBank/DDBJ databases">
        <title>The complete genomes of actinobacterial strains from the NBC collection.</title>
        <authorList>
            <person name="Joergensen T.S."/>
            <person name="Alvarez Arevalo M."/>
            <person name="Sterndorff E.B."/>
            <person name="Faurdal D."/>
            <person name="Vuksanovic O."/>
            <person name="Mourched A.-S."/>
            <person name="Charusanti P."/>
            <person name="Shaw S."/>
            <person name="Blin K."/>
            <person name="Weber T."/>
        </authorList>
    </citation>
    <scope>NUCLEOTIDE SEQUENCE</scope>
    <source>
        <strain evidence="1">NBC_00222</strain>
    </source>
</reference>